<organism evidence="2 3">
    <name type="scientific">Treponema berlinense</name>
    <dbReference type="NCBI Taxonomy" id="225004"/>
    <lineage>
        <taxon>Bacteria</taxon>
        <taxon>Pseudomonadati</taxon>
        <taxon>Spirochaetota</taxon>
        <taxon>Spirochaetia</taxon>
        <taxon>Spirochaetales</taxon>
        <taxon>Treponemataceae</taxon>
        <taxon>Treponema</taxon>
    </lineage>
</organism>
<gene>
    <name evidence="2" type="ORF">SAMN02745152_01856</name>
</gene>
<dbReference type="OrthoDB" id="573082at2"/>
<name>A0A1T4Q6Y4_9SPIR</name>
<evidence type="ECO:0000313" key="2">
    <source>
        <dbReference type="EMBL" id="SJZ99327.1"/>
    </source>
</evidence>
<dbReference type="RefSeq" id="WP_078931641.1">
    <property type="nucleotide sequence ID" value="NZ_FUXC01000012.1"/>
</dbReference>
<sequence length="118" mass="13670">MEIKKKLQVEFFKTEQNNEPVRDFLKVLTPEDKKSVGADIMAVEMLWPIGYPTVRKLDTDLWEVRSSISDKRICRVMFTVSGKSMILLHAFIKKTQRTPKDDMELGKKRKSLVLGGQK</sequence>
<dbReference type="Pfam" id="PF05973">
    <property type="entry name" value="Gp49"/>
    <property type="match status" value="1"/>
</dbReference>
<keyword evidence="3" id="KW-1185">Reference proteome</keyword>
<dbReference type="Proteomes" id="UP000190395">
    <property type="component" value="Unassembled WGS sequence"/>
</dbReference>
<protein>
    <submittedName>
        <fullName evidence="2">Phage-related protein</fullName>
    </submittedName>
</protein>
<feature type="region of interest" description="Disordered" evidence="1">
    <location>
        <begin position="96"/>
        <end position="118"/>
    </location>
</feature>
<dbReference type="GeneID" id="303368083"/>
<dbReference type="STRING" id="225004.SAMN02745152_01856"/>
<accession>A0A1T4Q6Y4</accession>
<dbReference type="EMBL" id="FUXC01000012">
    <property type="protein sequence ID" value="SJZ99327.1"/>
    <property type="molecule type" value="Genomic_DNA"/>
</dbReference>
<evidence type="ECO:0000256" key="1">
    <source>
        <dbReference type="SAM" id="MobiDB-lite"/>
    </source>
</evidence>
<dbReference type="AlphaFoldDB" id="A0A1T4Q6Y4"/>
<proteinExistence type="predicted"/>
<dbReference type="InterPro" id="IPR009241">
    <property type="entry name" value="HigB-like"/>
</dbReference>
<reference evidence="2 3" key="1">
    <citation type="submission" date="2017-02" db="EMBL/GenBank/DDBJ databases">
        <authorList>
            <person name="Peterson S.W."/>
        </authorList>
    </citation>
    <scope>NUCLEOTIDE SEQUENCE [LARGE SCALE GENOMIC DNA]</scope>
    <source>
        <strain evidence="2 3">ATCC BAA-909</strain>
    </source>
</reference>
<evidence type="ECO:0000313" key="3">
    <source>
        <dbReference type="Proteomes" id="UP000190395"/>
    </source>
</evidence>